<dbReference type="InterPro" id="IPR001204">
    <property type="entry name" value="Phos_transporter"/>
</dbReference>
<reference evidence="7 8" key="1">
    <citation type="journal article" date="2012" name="J. Bacteriol.">
        <title>Genome sequence of Rhizobium grahamii CCGE502, a broad-host-range symbiont with low nodulation competitiveness in Phaseolus vulgaris.</title>
        <authorList>
            <person name="Althabegoiti M.J."/>
            <person name="Lozano L."/>
            <person name="Torres-Tejerizo G."/>
            <person name="Ormeno-Orrillo E."/>
            <person name="Rogel M.A."/>
            <person name="Gonzalez V."/>
            <person name="Martinez-Romero E."/>
        </authorList>
    </citation>
    <scope>NUCLEOTIDE SEQUENCE [LARGE SCALE GENOMIC DNA]</scope>
    <source>
        <strain evidence="7 8">CCGE 502</strain>
    </source>
</reference>
<protein>
    <submittedName>
        <fullName evidence="7">Phosphate transporter protein</fullName>
    </submittedName>
</protein>
<dbReference type="STRING" id="990285.RGCCGE502_03717"/>
<organism evidence="7 8">
    <name type="scientific">Rhizobium grahamii CCGE 502</name>
    <dbReference type="NCBI Taxonomy" id="990285"/>
    <lineage>
        <taxon>Bacteria</taxon>
        <taxon>Pseudomonadati</taxon>
        <taxon>Pseudomonadota</taxon>
        <taxon>Alphaproteobacteria</taxon>
        <taxon>Hyphomicrobiales</taxon>
        <taxon>Rhizobiaceae</taxon>
        <taxon>Rhizobium/Agrobacterium group</taxon>
        <taxon>Rhizobium</taxon>
    </lineage>
</organism>
<evidence type="ECO:0000256" key="5">
    <source>
        <dbReference type="ARBA" id="ARBA00023136"/>
    </source>
</evidence>
<dbReference type="HOGENOM" id="CLU_086937_1_0_5"/>
<keyword evidence="8" id="KW-1185">Reference proteome</keyword>
<evidence type="ECO:0000313" key="8">
    <source>
        <dbReference type="Proteomes" id="UP000014411"/>
    </source>
</evidence>
<dbReference type="eggNOG" id="COG0306">
    <property type="taxonomic scope" value="Bacteria"/>
</dbReference>
<comment type="subcellular location">
    <subcellularLocation>
        <location evidence="1">Membrane</location>
        <topology evidence="1">Multi-pass membrane protein</topology>
    </subcellularLocation>
</comment>
<name>S3HLP5_9HYPH</name>
<dbReference type="PANTHER" id="PTHR11101">
    <property type="entry name" value="PHOSPHATE TRANSPORTER"/>
    <property type="match status" value="1"/>
</dbReference>
<evidence type="ECO:0000256" key="1">
    <source>
        <dbReference type="ARBA" id="ARBA00004141"/>
    </source>
</evidence>
<dbReference type="AlphaFoldDB" id="S3HLP5"/>
<dbReference type="GO" id="GO:0005315">
    <property type="term" value="F:phosphate transmembrane transporter activity"/>
    <property type="evidence" value="ECO:0007669"/>
    <property type="project" value="InterPro"/>
</dbReference>
<gene>
    <name evidence="7" type="ORF">RGCCGE502_03717</name>
</gene>
<accession>S3HLP5</accession>
<dbReference type="GO" id="GO:0016020">
    <property type="term" value="C:membrane"/>
    <property type="evidence" value="ECO:0007669"/>
    <property type="project" value="UniProtKB-SubCell"/>
</dbReference>
<keyword evidence="5 6" id="KW-0472">Membrane</keyword>
<feature type="transmembrane region" description="Helical" evidence="6">
    <location>
        <begin position="72"/>
        <end position="93"/>
    </location>
</feature>
<evidence type="ECO:0000256" key="4">
    <source>
        <dbReference type="ARBA" id="ARBA00022989"/>
    </source>
</evidence>
<dbReference type="Pfam" id="PF01384">
    <property type="entry name" value="PHO4"/>
    <property type="match status" value="1"/>
</dbReference>
<keyword evidence="2" id="KW-0813">Transport</keyword>
<dbReference type="EMBL" id="AEYE02000004">
    <property type="protein sequence ID" value="EPE99777.1"/>
    <property type="molecule type" value="Genomic_DNA"/>
</dbReference>
<evidence type="ECO:0000256" key="3">
    <source>
        <dbReference type="ARBA" id="ARBA00022692"/>
    </source>
</evidence>
<sequence length="97" mass="10261">MVGWKRIVVTVGEKIAKTHLTYGQGAAAEVVAMATIGAADHLGLPVSTTHVLSSGVAANGSGLQWATVRNMLMAWILTLPASIMIAFLLFVVLRQLF</sequence>
<evidence type="ECO:0000313" key="7">
    <source>
        <dbReference type="EMBL" id="EPE99777.1"/>
    </source>
</evidence>
<dbReference type="GO" id="GO:0035435">
    <property type="term" value="P:phosphate ion transmembrane transport"/>
    <property type="evidence" value="ECO:0007669"/>
    <property type="project" value="TreeGrafter"/>
</dbReference>
<keyword evidence="3 6" id="KW-0812">Transmembrane</keyword>
<evidence type="ECO:0000256" key="6">
    <source>
        <dbReference type="SAM" id="Phobius"/>
    </source>
</evidence>
<proteinExistence type="predicted"/>
<evidence type="ECO:0000256" key="2">
    <source>
        <dbReference type="ARBA" id="ARBA00022448"/>
    </source>
</evidence>
<dbReference type="PANTHER" id="PTHR11101:SF61">
    <property type="entry name" value="PHOSPHATE TRANSPORTER"/>
    <property type="match status" value="1"/>
</dbReference>
<dbReference type="Proteomes" id="UP000014411">
    <property type="component" value="Unassembled WGS sequence"/>
</dbReference>
<keyword evidence="4 6" id="KW-1133">Transmembrane helix</keyword>
<comment type="caution">
    <text evidence="7">The sequence shown here is derived from an EMBL/GenBank/DDBJ whole genome shotgun (WGS) entry which is preliminary data.</text>
</comment>